<dbReference type="STRING" id="429728.SAMN05216456_1463"/>
<evidence type="ECO:0000313" key="3">
    <source>
        <dbReference type="Proteomes" id="UP000199074"/>
    </source>
</evidence>
<protein>
    <submittedName>
        <fullName evidence="2">Uncharacterized protein</fullName>
    </submittedName>
</protein>
<evidence type="ECO:0000313" key="2">
    <source>
        <dbReference type="EMBL" id="SFV31801.1"/>
    </source>
</evidence>
<dbReference type="EMBL" id="FPCK01000001">
    <property type="protein sequence ID" value="SFV31801.1"/>
    <property type="molecule type" value="Genomic_DNA"/>
</dbReference>
<proteinExistence type="predicted"/>
<keyword evidence="1" id="KW-0472">Membrane</keyword>
<organism evidence="2 3">
    <name type="scientific">Devosia crocina</name>
    <dbReference type="NCBI Taxonomy" id="429728"/>
    <lineage>
        <taxon>Bacteria</taxon>
        <taxon>Pseudomonadati</taxon>
        <taxon>Pseudomonadota</taxon>
        <taxon>Alphaproteobacteria</taxon>
        <taxon>Hyphomicrobiales</taxon>
        <taxon>Devosiaceae</taxon>
        <taxon>Devosia</taxon>
    </lineage>
</organism>
<sequence>MDPVANLGNLLGGIANLPFVRPFGALLLSIVSAWLSWTGNGEGWRDIILAIAVALAVWTFLEAQSGTMRGFVVGLFAFQISTGLTTIGMMSPTTPQLCIMTPGEDMASCAENLGVHHSAISVNPS</sequence>
<feature type="transmembrane region" description="Helical" evidence="1">
    <location>
        <begin position="67"/>
        <end position="90"/>
    </location>
</feature>
<feature type="transmembrane region" description="Helical" evidence="1">
    <location>
        <begin position="44"/>
        <end position="61"/>
    </location>
</feature>
<accession>A0A1I7NAZ6</accession>
<keyword evidence="1" id="KW-1133">Transmembrane helix</keyword>
<keyword evidence="3" id="KW-1185">Reference proteome</keyword>
<gene>
    <name evidence="2" type="ORF">SAMN05216456_1463</name>
</gene>
<dbReference type="AlphaFoldDB" id="A0A1I7NAZ6"/>
<dbReference type="Proteomes" id="UP000199074">
    <property type="component" value="Unassembled WGS sequence"/>
</dbReference>
<name>A0A1I7NAZ6_9HYPH</name>
<dbReference type="RefSeq" id="WP_092422840.1">
    <property type="nucleotide sequence ID" value="NZ_FPCK01000001.1"/>
</dbReference>
<reference evidence="2 3" key="1">
    <citation type="submission" date="2016-10" db="EMBL/GenBank/DDBJ databases">
        <authorList>
            <person name="de Groot N.N."/>
        </authorList>
    </citation>
    <scope>NUCLEOTIDE SEQUENCE [LARGE SCALE GENOMIC DNA]</scope>
    <source>
        <strain evidence="2 3">IPL20</strain>
    </source>
</reference>
<keyword evidence="1" id="KW-0812">Transmembrane</keyword>
<evidence type="ECO:0000256" key="1">
    <source>
        <dbReference type="SAM" id="Phobius"/>
    </source>
</evidence>